<keyword evidence="1" id="KW-0812">Transmembrane</keyword>
<evidence type="ECO:0000256" key="1">
    <source>
        <dbReference type="SAM" id="Phobius"/>
    </source>
</evidence>
<dbReference type="OrthoDB" id="5819582at2759"/>
<dbReference type="PANTHER" id="PTHR23028">
    <property type="entry name" value="ACETYLTRANSFERASE"/>
    <property type="match status" value="1"/>
</dbReference>
<feature type="transmembrane region" description="Helical" evidence="1">
    <location>
        <begin position="490"/>
        <end position="511"/>
    </location>
</feature>
<evidence type="ECO:0000313" key="4">
    <source>
        <dbReference type="Proteomes" id="UP000799439"/>
    </source>
</evidence>
<dbReference type="PANTHER" id="PTHR23028:SF134">
    <property type="entry name" value="PUTATIVE (AFU_ORTHOLOGUE AFUA_4G08520)-RELATED"/>
    <property type="match status" value="1"/>
</dbReference>
<dbReference type="Proteomes" id="UP000799439">
    <property type="component" value="Unassembled WGS sequence"/>
</dbReference>
<comment type="caution">
    <text evidence="3">The sequence shown here is derived from an EMBL/GenBank/DDBJ whole genome shotgun (WGS) entry which is preliminary data.</text>
</comment>
<dbReference type="AlphaFoldDB" id="A0A9P4MNC6"/>
<dbReference type="InterPro" id="IPR050879">
    <property type="entry name" value="Acyltransferase_3"/>
</dbReference>
<gene>
    <name evidence="3" type="ORF">K461DRAFT_278390</name>
</gene>
<dbReference type="EMBL" id="ML996085">
    <property type="protein sequence ID" value="KAF2153581.1"/>
    <property type="molecule type" value="Genomic_DNA"/>
</dbReference>
<feature type="transmembrane region" description="Helical" evidence="1">
    <location>
        <begin position="185"/>
        <end position="204"/>
    </location>
</feature>
<feature type="domain" description="Acyltransferase 3" evidence="2">
    <location>
        <begin position="91"/>
        <end position="508"/>
    </location>
</feature>
<feature type="transmembrane region" description="Helical" evidence="1">
    <location>
        <begin position="295"/>
        <end position="311"/>
    </location>
</feature>
<feature type="transmembrane region" description="Helical" evidence="1">
    <location>
        <begin position="413"/>
        <end position="436"/>
    </location>
</feature>
<feature type="transmembrane region" description="Helical" evidence="1">
    <location>
        <begin position="132"/>
        <end position="155"/>
    </location>
</feature>
<feature type="transmembrane region" description="Helical" evidence="1">
    <location>
        <begin position="97"/>
        <end position="120"/>
    </location>
</feature>
<dbReference type="GO" id="GO:0016747">
    <property type="term" value="F:acyltransferase activity, transferring groups other than amino-acyl groups"/>
    <property type="evidence" value="ECO:0007669"/>
    <property type="project" value="InterPro"/>
</dbReference>
<proteinExistence type="predicted"/>
<keyword evidence="1" id="KW-0472">Membrane</keyword>
<feature type="transmembrane region" description="Helical" evidence="1">
    <location>
        <begin position="448"/>
        <end position="470"/>
    </location>
</feature>
<protein>
    <recommendedName>
        <fullName evidence="2">Acyltransferase 3 domain-containing protein</fullName>
    </recommendedName>
</protein>
<dbReference type="Pfam" id="PF01757">
    <property type="entry name" value="Acyl_transf_3"/>
    <property type="match status" value="1"/>
</dbReference>
<feature type="transmembrane region" description="Helical" evidence="1">
    <location>
        <begin position="366"/>
        <end position="384"/>
    </location>
</feature>
<organism evidence="3 4">
    <name type="scientific">Myriangium duriaei CBS 260.36</name>
    <dbReference type="NCBI Taxonomy" id="1168546"/>
    <lineage>
        <taxon>Eukaryota</taxon>
        <taxon>Fungi</taxon>
        <taxon>Dikarya</taxon>
        <taxon>Ascomycota</taxon>
        <taxon>Pezizomycotina</taxon>
        <taxon>Dothideomycetes</taxon>
        <taxon>Dothideomycetidae</taxon>
        <taxon>Myriangiales</taxon>
        <taxon>Myriangiaceae</taxon>
        <taxon>Myriangium</taxon>
    </lineage>
</organism>
<name>A0A9P4MNC6_9PEZI</name>
<sequence>MGQFQDVGSNEKSNFVGEEEIGLLSESTAHPTRLGKVRSLIASYNARPASISGILSYIRHLFVAFLRFLVPSFLTASANPSSEKINKLSVITGCRGLFCLIVFHSHFLSVFLNYVLWIGAWNGRHLLYQLPFLRLFAAGRAAVFVFWVIAGYTISLKPWKQLANKEHGAFQKSLSSTLIRRGFRLYLPPLASVLIIAVFVGLGLCEAGRHIRFDVIYEKENFYELSERFPELQPSLFGQIWHAIKACGSMFKIFSEENTQPDLYNPHLWCISLQYKMSLLMIMLQLAASRMTDNHRYYFLLSVVLLSIFVLKEPQYTAPFGGMFLAEVDTRYAFNQPKLPTKDAALEVNSGKNRRQFFGSLRTSKYTYLALLICGWFFCSTAPLETHDQLLLGPLITRFQYFFDVVLGGNEPYIAIGAVCMTYGIIHCELVHRLFVSRISLYLGKISFSLYLVHGIMLRMILYPLLPFLYEITGTQGPASDSSVTALQFFGTWTMSIVIMLPLTICAADVFHRTVESWSSDFAFYIDCKVSGK</sequence>
<evidence type="ECO:0000259" key="2">
    <source>
        <dbReference type="Pfam" id="PF01757"/>
    </source>
</evidence>
<dbReference type="InterPro" id="IPR002656">
    <property type="entry name" value="Acyl_transf_3_dom"/>
</dbReference>
<keyword evidence="1" id="KW-1133">Transmembrane helix</keyword>
<accession>A0A9P4MNC6</accession>
<keyword evidence="4" id="KW-1185">Reference proteome</keyword>
<evidence type="ECO:0000313" key="3">
    <source>
        <dbReference type="EMBL" id="KAF2153581.1"/>
    </source>
</evidence>
<reference evidence="3" key="1">
    <citation type="journal article" date="2020" name="Stud. Mycol.">
        <title>101 Dothideomycetes genomes: a test case for predicting lifestyles and emergence of pathogens.</title>
        <authorList>
            <person name="Haridas S."/>
            <person name="Albert R."/>
            <person name="Binder M."/>
            <person name="Bloem J."/>
            <person name="Labutti K."/>
            <person name="Salamov A."/>
            <person name="Andreopoulos B."/>
            <person name="Baker S."/>
            <person name="Barry K."/>
            <person name="Bills G."/>
            <person name="Bluhm B."/>
            <person name="Cannon C."/>
            <person name="Castanera R."/>
            <person name="Culley D."/>
            <person name="Daum C."/>
            <person name="Ezra D."/>
            <person name="Gonzalez J."/>
            <person name="Henrissat B."/>
            <person name="Kuo A."/>
            <person name="Liang C."/>
            <person name="Lipzen A."/>
            <person name="Lutzoni F."/>
            <person name="Magnuson J."/>
            <person name="Mondo S."/>
            <person name="Nolan M."/>
            <person name="Ohm R."/>
            <person name="Pangilinan J."/>
            <person name="Park H.-J."/>
            <person name="Ramirez L."/>
            <person name="Alfaro M."/>
            <person name="Sun H."/>
            <person name="Tritt A."/>
            <person name="Yoshinaga Y."/>
            <person name="Zwiers L.-H."/>
            <person name="Turgeon B."/>
            <person name="Goodwin S."/>
            <person name="Spatafora J."/>
            <person name="Crous P."/>
            <person name="Grigoriev I."/>
        </authorList>
    </citation>
    <scope>NUCLEOTIDE SEQUENCE</scope>
    <source>
        <strain evidence="3">CBS 260.36</strain>
    </source>
</reference>